<proteinExistence type="predicted"/>
<evidence type="ECO:0000313" key="3">
    <source>
        <dbReference type="Proteomes" id="UP000186817"/>
    </source>
</evidence>
<sequence>VIPYFMIMPLTAAYIMALMATLPGLGPEAFQTKKALLTNAWARCICMVLLALLPFHLDTILIPFACINAGDGIYVLSDVPSVFC</sequence>
<feature type="transmembrane region" description="Helical" evidence="1">
    <location>
        <begin position="37"/>
        <end position="57"/>
    </location>
</feature>
<protein>
    <submittedName>
        <fullName evidence="2">Uncharacterized protein</fullName>
    </submittedName>
</protein>
<evidence type="ECO:0000256" key="1">
    <source>
        <dbReference type="SAM" id="Phobius"/>
    </source>
</evidence>
<feature type="non-terminal residue" evidence="2">
    <location>
        <position position="1"/>
    </location>
</feature>
<gene>
    <name evidence="2" type="ORF">AK812_SmicGene47143</name>
</gene>
<keyword evidence="1" id="KW-0472">Membrane</keyword>
<keyword evidence="1" id="KW-1133">Transmembrane helix</keyword>
<evidence type="ECO:0000313" key="2">
    <source>
        <dbReference type="EMBL" id="OLP73573.1"/>
    </source>
</evidence>
<dbReference type="EMBL" id="LSRX01005194">
    <property type="protein sequence ID" value="OLP73573.1"/>
    <property type="molecule type" value="Genomic_DNA"/>
</dbReference>
<dbReference type="Proteomes" id="UP000186817">
    <property type="component" value="Unassembled WGS sequence"/>
</dbReference>
<accession>A0A1Q9BSA9</accession>
<feature type="non-terminal residue" evidence="2">
    <location>
        <position position="84"/>
    </location>
</feature>
<comment type="caution">
    <text evidence="2">The sequence shown here is derived from an EMBL/GenBank/DDBJ whole genome shotgun (WGS) entry which is preliminary data.</text>
</comment>
<name>A0A1Q9BSA9_SYMMI</name>
<organism evidence="2 3">
    <name type="scientific">Symbiodinium microadriaticum</name>
    <name type="common">Dinoflagellate</name>
    <name type="synonym">Zooxanthella microadriatica</name>
    <dbReference type="NCBI Taxonomy" id="2951"/>
    <lineage>
        <taxon>Eukaryota</taxon>
        <taxon>Sar</taxon>
        <taxon>Alveolata</taxon>
        <taxon>Dinophyceae</taxon>
        <taxon>Suessiales</taxon>
        <taxon>Symbiodiniaceae</taxon>
        <taxon>Symbiodinium</taxon>
    </lineage>
</organism>
<reference evidence="2 3" key="1">
    <citation type="submission" date="2016-02" db="EMBL/GenBank/DDBJ databases">
        <title>Genome analysis of coral dinoflagellate symbionts highlights evolutionary adaptations to a symbiotic lifestyle.</title>
        <authorList>
            <person name="Aranda M."/>
            <person name="Li Y."/>
            <person name="Liew Y.J."/>
            <person name="Baumgarten S."/>
            <person name="Simakov O."/>
            <person name="Wilson M."/>
            <person name="Piel J."/>
            <person name="Ashoor H."/>
            <person name="Bougouffa S."/>
            <person name="Bajic V.B."/>
            <person name="Ryu T."/>
            <person name="Ravasi T."/>
            <person name="Bayer T."/>
            <person name="Micklem G."/>
            <person name="Kim H."/>
            <person name="Bhak J."/>
            <person name="Lajeunesse T.C."/>
            <person name="Voolstra C.R."/>
        </authorList>
    </citation>
    <scope>NUCLEOTIDE SEQUENCE [LARGE SCALE GENOMIC DNA]</scope>
    <source>
        <strain evidence="2 3">CCMP2467</strain>
    </source>
</reference>
<keyword evidence="1" id="KW-0812">Transmembrane</keyword>
<dbReference type="OrthoDB" id="429354at2759"/>
<feature type="transmembrane region" description="Helical" evidence="1">
    <location>
        <begin position="6"/>
        <end position="25"/>
    </location>
</feature>
<keyword evidence="3" id="KW-1185">Reference proteome</keyword>
<dbReference type="AlphaFoldDB" id="A0A1Q9BSA9"/>